<dbReference type="Proteomes" id="UP000287996">
    <property type="component" value="Unassembled WGS sequence"/>
</dbReference>
<feature type="domain" description="HemY N-terminal" evidence="6">
    <location>
        <begin position="26"/>
        <end position="124"/>
    </location>
</feature>
<evidence type="ECO:0000256" key="5">
    <source>
        <dbReference type="SAM" id="Phobius"/>
    </source>
</evidence>
<dbReference type="AlphaFoldDB" id="A0A432ZPL6"/>
<evidence type="ECO:0000256" key="1">
    <source>
        <dbReference type="ARBA" id="ARBA00004370"/>
    </source>
</evidence>
<feature type="transmembrane region" description="Helical" evidence="5">
    <location>
        <begin position="41"/>
        <end position="66"/>
    </location>
</feature>
<dbReference type="SUPFAM" id="SSF48452">
    <property type="entry name" value="TPR-like"/>
    <property type="match status" value="1"/>
</dbReference>
<evidence type="ECO:0000313" key="8">
    <source>
        <dbReference type="Proteomes" id="UP000287996"/>
    </source>
</evidence>
<sequence length="385" mass="43429">MRRLLILLALLLVGVMVGPYIIDNSGYILVQFLGYSVEMTVVSFVLSLLIVAIIILLVAGLIKAVVHRAAIGRRWMRKRKVQRAKSLALEAIQALIEKQPRVALEKLKKALALEHTDERRLLQCLVADQLDDPELMRRLYQELGDIIKPSPLQQQKLAIREAAKQSPQQAARLLQQTLEKHPDDIELLSLALQLFAQQPAQLRPYVDQLLAAELIDSAMRERIFCAWFIELGQQGGDTLKIRWQSLKKAQRNDAVIRLAYIRALQHLGEQGIAAKVLLKGLKKAVFNFEQPSERQLFRYPDTELISYVQSHLKATPEDHFALAALARLALAANDAELAQKAMNKALQVYPTAERYRLLGDIHLALHESQAAAKAYQQAFNVKNPS</sequence>
<accession>A0A432ZPL6</accession>
<dbReference type="Pfam" id="PF07219">
    <property type="entry name" value="HemY_N"/>
    <property type="match status" value="1"/>
</dbReference>
<evidence type="ECO:0000313" key="7">
    <source>
        <dbReference type="EMBL" id="RUO79875.1"/>
    </source>
</evidence>
<name>A0A432ZPL6_9GAMM</name>
<keyword evidence="8" id="KW-1185">Reference proteome</keyword>
<keyword evidence="4 5" id="KW-0472">Membrane</keyword>
<reference evidence="7 8" key="1">
    <citation type="journal article" date="2011" name="Front. Microbiol.">
        <title>Genomic signatures of strain selection and enhancement in Bacillus atrophaeus var. globigii, a historical biowarfare simulant.</title>
        <authorList>
            <person name="Gibbons H.S."/>
            <person name="Broomall S.M."/>
            <person name="McNew L.A."/>
            <person name="Daligault H."/>
            <person name="Chapman C."/>
            <person name="Bruce D."/>
            <person name="Karavis M."/>
            <person name="Krepps M."/>
            <person name="McGregor P.A."/>
            <person name="Hong C."/>
            <person name="Park K.H."/>
            <person name="Akmal A."/>
            <person name="Feldman A."/>
            <person name="Lin J.S."/>
            <person name="Chang W.E."/>
            <person name="Higgs B.W."/>
            <person name="Demirev P."/>
            <person name="Lindquist J."/>
            <person name="Liem A."/>
            <person name="Fochler E."/>
            <person name="Read T.D."/>
            <person name="Tapia R."/>
            <person name="Johnson S."/>
            <person name="Bishop-Lilly K.A."/>
            <person name="Detter C."/>
            <person name="Han C."/>
            <person name="Sozhamannan S."/>
            <person name="Rosenzweig C.N."/>
            <person name="Skowronski E.W."/>
        </authorList>
    </citation>
    <scope>NUCLEOTIDE SEQUENCE [LARGE SCALE GENOMIC DNA]</scope>
    <source>
        <strain evidence="7 8">CC-PW-9</strain>
    </source>
</reference>
<comment type="subcellular location">
    <subcellularLocation>
        <location evidence="1">Membrane</location>
    </subcellularLocation>
</comment>
<dbReference type="OrthoDB" id="7067577at2"/>
<dbReference type="Gene3D" id="1.25.40.10">
    <property type="entry name" value="Tetratricopeptide repeat domain"/>
    <property type="match status" value="1"/>
</dbReference>
<dbReference type="GO" id="GO:0016020">
    <property type="term" value="C:membrane"/>
    <property type="evidence" value="ECO:0007669"/>
    <property type="project" value="UniProtKB-SubCell"/>
</dbReference>
<evidence type="ECO:0000256" key="3">
    <source>
        <dbReference type="ARBA" id="ARBA00022989"/>
    </source>
</evidence>
<keyword evidence="3 5" id="KW-1133">Transmembrane helix</keyword>
<protein>
    <recommendedName>
        <fullName evidence="6">HemY N-terminal domain-containing protein</fullName>
    </recommendedName>
</protein>
<dbReference type="InterPro" id="IPR010817">
    <property type="entry name" value="HemY_N"/>
</dbReference>
<evidence type="ECO:0000256" key="2">
    <source>
        <dbReference type="ARBA" id="ARBA00022692"/>
    </source>
</evidence>
<proteinExistence type="predicted"/>
<gene>
    <name evidence="7" type="ORF">CWI84_07900</name>
</gene>
<evidence type="ECO:0000259" key="6">
    <source>
        <dbReference type="Pfam" id="PF07219"/>
    </source>
</evidence>
<evidence type="ECO:0000256" key="4">
    <source>
        <dbReference type="ARBA" id="ARBA00023136"/>
    </source>
</evidence>
<keyword evidence="2 5" id="KW-0812">Transmembrane</keyword>
<organism evidence="7 8">
    <name type="scientific">Idiomarina tyrosinivorans</name>
    <dbReference type="NCBI Taxonomy" id="1445662"/>
    <lineage>
        <taxon>Bacteria</taxon>
        <taxon>Pseudomonadati</taxon>
        <taxon>Pseudomonadota</taxon>
        <taxon>Gammaproteobacteria</taxon>
        <taxon>Alteromonadales</taxon>
        <taxon>Idiomarinaceae</taxon>
        <taxon>Idiomarina</taxon>
    </lineage>
</organism>
<dbReference type="InterPro" id="IPR011990">
    <property type="entry name" value="TPR-like_helical_dom_sf"/>
</dbReference>
<dbReference type="EMBL" id="PIQH01000007">
    <property type="protein sequence ID" value="RUO79875.1"/>
    <property type="molecule type" value="Genomic_DNA"/>
</dbReference>
<dbReference type="RefSeq" id="WP_126842050.1">
    <property type="nucleotide sequence ID" value="NZ_PIQH01000007.1"/>
</dbReference>
<comment type="caution">
    <text evidence="7">The sequence shown here is derived from an EMBL/GenBank/DDBJ whole genome shotgun (WGS) entry which is preliminary data.</text>
</comment>